<dbReference type="FunFam" id="3.40.50.720:FF:000173">
    <property type="entry name" value="3-oxoacyl-[acyl-carrier protein] reductase"/>
    <property type="match status" value="1"/>
</dbReference>
<proteinExistence type="inferred from homology"/>
<dbReference type="GO" id="GO:0032787">
    <property type="term" value="P:monocarboxylic acid metabolic process"/>
    <property type="evidence" value="ECO:0007669"/>
    <property type="project" value="UniProtKB-ARBA"/>
</dbReference>
<dbReference type="NCBIfam" id="NF009466">
    <property type="entry name" value="PRK12826.1-2"/>
    <property type="match status" value="1"/>
</dbReference>
<dbReference type="GO" id="GO:0008202">
    <property type="term" value="P:steroid metabolic process"/>
    <property type="evidence" value="ECO:0007669"/>
    <property type="project" value="UniProtKB-KW"/>
</dbReference>
<dbReference type="GO" id="GO:0016491">
    <property type="term" value="F:oxidoreductase activity"/>
    <property type="evidence" value="ECO:0007669"/>
    <property type="project" value="UniProtKB-KW"/>
</dbReference>
<keyword evidence="3" id="KW-0443">Lipid metabolism</keyword>
<dbReference type="AlphaFoldDB" id="A0A6A8M9N7"/>
<dbReference type="SUPFAM" id="SSF51735">
    <property type="entry name" value="NAD(P)-binding Rossmann-fold domains"/>
    <property type="match status" value="1"/>
</dbReference>
<accession>A0A6A8M9N7</accession>
<dbReference type="PANTHER" id="PTHR42879:SF2">
    <property type="entry name" value="3-OXOACYL-[ACYL-CARRIER-PROTEIN] REDUCTASE FABG"/>
    <property type="match status" value="1"/>
</dbReference>
<dbReference type="PANTHER" id="PTHR42879">
    <property type="entry name" value="3-OXOACYL-(ACYL-CARRIER-PROTEIN) REDUCTASE"/>
    <property type="match status" value="1"/>
</dbReference>
<dbReference type="Pfam" id="PF13561">
    <property type="entry name" value="adh_short_C2"/>
    <property type="match status" value="1"/>
</dbReference>
<dbReference type="InterPro" id="IPR050259">
    <property type="entry name" value="SDR"/>
</dbReference>
<sequence length="245" mass="26045">MKSSNKNKKVLITGGSRGIGAEAVREFTGEGSSVAFMYRNSTQKALELSKATGALNIKCNVASSPSVKAAMDVANEFFENEIDVLICNAGISDFGLFTDFDEDRWGNMIETNLNGVYRCVRAVLPGMISRKKGSIIIVSSMWGQVGASCEVAYSTAKAGLIGMTKALAKEEGPSGIRVNCICPGLIDTEMNAEVSKEAQEDIIYDTPLSRIGTPADVVKVMKFLASDQSGFVTGQIMGVNGGLIM</sequence>
<reference evidence="4" key="1">
    <citation type="submission" date="2019-09" db="EMBL/GenBank/DDBJ databases">
        <title>In-depth cultivation of the pig gut microbiome towards novel bacterial diversity and tailored functional studies.</title>
        <authorList>
            <person name="Wylensek D."/>
            <person name="Hitch T.C.A."/>
            <person name="Clavel T."/>
        </authorList>
    </citation>
    <scope>NUCLEOTIDE SEQUENCE</scope>
    <source>
        <strain evidence="4">RF-744-FAT-WT-3</strain>
    </source>
</reference>
<evidence type="ECO:0000256" key="3">
    <source>
        <dbReference type="ARBA" id="ARBA00023221"/>
    </source>
</evidence>
<evidence type="ECO:0000256" key="2">
    <source>
        <dbReference type="ARBA" id="ARBA00023002"/>
    </source>
</evidence>
<dbReference type="Gene3D" id="3.40.50.720">
    <property type="entry name" value="NAD(P)-binding Rossmann-like Domain"/>
    <property type="match status" value="1"/>
</dbReference>
<evidence type="ECO:0000313" key="4">
    <source>
        <dbReference type="EMBL" id="MST69671.1"/>
    </source>
</evidence>
<dbReference type="InterPro" id="IPR020904">
    <property type="entry name" value="Sc_DH/Rdtase_CS"/>
</dbReference>
<gene>
    <name evidence="4" type="ORF">FYJ66_08775</name>
</gene>
<comment type="caution">
    <text evidence="4">The sequence shown here is derived from an EMBL/GenBank/DDBJ whole genome shotgun (WGS) entry which is preliminary data.</text>
</comment>
<keyword evidence="3" id="KW-0753">Steroid metabolism</keyword>
<dbReference type="InterPro" id="IPR002347">
    <property type="entry name" value="SDR_fam"/>
</dbReference>
<dbReference type="PRINTS" id="PR00080">
    <property type="entry name" value="SDRFAMILY"/>
</dbReference>
<dbReference type="EMBL" id="VUNB01000007">
    <property type="protein sequence ID" value="MST69671.1"/>
    <property type="molecule type" value="Genomic_DNA"/>
</dbReference>
<name>A0A6A8M9N7_9FIRM</name>
<keyword evidence="2" id="KW-0560">Oxidoreductase</keyword>
<dbReference type="PROSITE" id="PS00061">
    <property type="entry name" value="ADH_SHORT"/>
    <property type="match status" value="1"/>
</dbReference>
<comment type="similarity">
    <text evidence="1">Belongs to the short-chain dehydrogenases/reductases (SDR) family.</text>
</comment>
<dbReference type="InterPro" id="IPR036291">
    <property type="entry name" value="NAD(P)-bd_dom_sf"/>
</dbReference>
<organism evidence="4">
    <name type="scientific">Baileyella intestinalis</name>
    <dbReference type="NCBI Taxonomy" id="2606709"/>
    <lineage>
        <taxon>Bacteria</taxon>
        <taxon>Bacillati</taxon>
        <taxon>Bacillota</taxon>
        <taxon>Clostridia</taxon>
        <taxon>Peptostreptococcales</taxon>
        <taxon>Anaerovoracaceae</taxon>
        <taxon>Baileyella</taxon>
    </lineage>
</organism>
<dbReference type="PRINTS" id="PR00081">
    <property type="entry name" value="GDHRDH"/>
</dbReference>
<evidence type="ECO:0000256" key="1">
    <source>
        <dbReference type="ARBA" id="ARBA00006484"/>
    </source>
</evidence>
<protein>
    <submittedName>
        <fullName evidence="4">SDR family oxidoreductase</fullName>
    </submittedName>
</protein>